<feature type="region of interest" description="Disordered" evidence="1">
    <location>
        <begin position="54"/>
        <end position="75"/>
    </location>
</feature>
<sequence>MQTSKPLRLFAVLALIIAVMACASRRTASDELRSTATTTADAIATQAHASVRTDTATAHTVSRDTTRQQTTTADTTAAHYRRATWQQADTTFTEVWVNARRFRYHDGATASTASHKETRAATSTAIDTDSCRLISRTDTISAVQKKHIETDRRPLDRAVLGYFVYTAFVLIVVLLILLYIIGRLKK</sequence>
<reference evidence="3" key="1">
    <citation type="journal article" date="2021" name="Proc. Natl. Acad. Sci. U.S.A.">
        <title>A Catalog of Tens of Thousands of Viruses from Human Metagenomes Reveals Hidden Associations with Chronic Diseases.</title>
        <authorList>
            <person name="Tisza M.J."/>
            <person name="Buck C.B."/>
        </authorList>
    </citation>
    <scope>NUCLEOTIDE SEQUENCE</scope>
    <source>
        <strain evidence="3">Ct6oU4</strain>
    </source>
</reference>
<dbReference type="EMBL" id="BK015709">
    <property type="protein sequence ID" value="DAE21195.1"/>
    <property type="molecule type" value="Genomic_DNA"/>
</dbReference>
<protein>
    <submittedName>
        <fullName evidence="3">Uncharacterized protein</fullName>
    </submittedName>
</protein>
<accession>A0A8S5QQV0</accession>
<dbReference type="PROSITE" id="PS51257">
    <property type="entry name" value="PROKAR_LIPOPROTEIN"/>
    <property type="match status" value="1"/>
</dbReference>
<keyword evidence="2" id="KW-1133">Transmembrane helix</keyword>
<proteinExistence type="predicted"/>
<keyword evidence="2" id="KW-0472">Membrane</keyword>
<keyword evidence="2" id="KW-0812">Transmembrane</keyword>
<feature type="transmembrane region" description="Helical" evidence="2">
    <location>
        <begin position="159"/>
        <end position="181"/>
    </location>
</feature>
<evidence type="ECO:0000256" key="1">
    <source>
        <dbReference type="SAM" id="MobiDB-lite"/>
    </source>
</evidence>
<name>A0A8S5QQV0_9CAUD</name>
<evidence type="ECO:0000313" key="3">
    <source>
        <dbReference type="EMBL" id="DAE21195.1"/>
    </source>
</evidence>
<organism evidence="3">
    <name type="scientific">Siphoviridae sp. ct6oU4</name>
    <dbReference type="NCBI Taxonomy" id="2826299"/>
    <lineage>
        <taxon>Viruses</taxon>
        <taxon>Duplodnaviria</taxon>
        <taxon>Heunggongvirae</taxon>
        <taxon>Uroviricota</taxon>
        <taxon>Caudoviricetes</taxon>
    </lineage>
</organism>
<evidence type="ECO:0000256" key="2">
    <source>
        <dbReference type="SAM" id="Phobius"/>
    </source>
</evidence>